<dbReference type="RefSeq" id="WP_209767446.1">
    <property type="nucleotide sequence ID" value="NZ_JAGINP010000011.1"/>
</dbReference>
<evidence type="ECO:0008006" key="3">
    <source>
        <dbReference type="Google" id="ProtNLM"/>
    </source>
</evidence>
<proteinExistence type="predicted"/>
<organism evidence="1 2">
    <name type="scientific">Azospirillum rugosum</name>
    <dbReference type="NCBI Taxonomy" id="416170"/>
    <lineage>
        <taxon>Bacteria</taxon>
        <taxon>Pseudomonadati</taxon>
        <taxon>Pseudomonadota</taxon>
        <taxon>Alphaproteobacteria</taxon>
        <taxon>Rhodospirillales</taxon>
        <taxon>Azospirillaceae</taxon>
        <taxon>Azospirillum</taxon>
    </lineage>
</organism>
<dbReference type="EMBL" id="JAGINP010000011">
    <property type="protein sequence ID" value="MBP2293517.1"/>
    <property type="molecule type" value="Genomic_DNA"/>
</dbReference>
<sequence length="272" mass="30073">MTRPLGVRWTIGDVSPRGFEALRLSIWGAWRLFGPEARYAVVVNSMTPEVARERTGPVPDAVAWRAAGGLPDFLSHHLDGAMAEGVAWKFAPLRLFPDRYELSLDNDCILWDLPAAMRAWLEEAEPRCLIAGDVTLAHGAFTTFTREEPRNAGIRGLPPGYDLGAALQAVLERHPVPLASELDEQGLQVVALDLGRPAHVVSTADVSICSPFWPKTPELGRVGAHFVGLNARALPWTYYDRPATECVIENWTRHRPELYRRVGLMEPALPDG</sequence>
<accession>A0ABS4SM04</accession>
<keyword evidence="2" id="KW-1185">Reference proteome</keyword>
<protein>
    <recommendedName>
        <fullName evidence="3">Glycosyl transferase family 8</fullName>
    </recommendedName>
</protein>
<evidence type="ECO:0000313" key="2">
    <source>
        <dbReference type="Proteomes" id="UP000781958"/>
    </source>
</evidence>
<dbReference type="Proteomes" id="UP000781958">
    <property type="component" value="Unassembled WGS sequence"/>
</dbReference>
<gene>
    <name evidence="1" type="ORF">J2851_003300</name>
</gene>
<reference evidence="1 2" key="1">
    <citation type="submission" date="2021-03" db="EMBL/GenBank/DDBJ databases">
        <title>Genomic Encyclopedia of Type Strains, Phase III (KMG-III): the genomes of soil and plant-associated and newly described type strains.</title>
        <authorList>
            <person name="Whitman W."/>
        </authorList>
    </citation>
    <scope>NUCLEOTIDE SEQUENCE [LARGE SCALE GENOMIC DNA]</scope>
    <source>
        <strain evidence="1 2">IMMIB AFH-6</strain>
    </source>
</reference>
<evidence type="ECO:0000313" key="1">
    <source>
        <dbReference type="EMBL" id="MBP2293517.1"/>
    </source>
</evidence>
<comment type="caution">
    <text evidence="1">The sequence shown here is derived from an EMBL/GenBank/DDBJ whole genome shotgun (WGS) entry which is preliminary data.</text>
</comment>
<name>A0ABS4SM04_9PROT</name>